<dbReference type="PANTHER" id="PTHR33681">
    <property type="entry name" value="BINDING PROTEIN, PUTATIVE, EXPRESSED-RELATED"/>
    <property type="match status" value="1"/>
</dbReference>
<name>A0A218WVG8_PUNGR</name>
<proteinExistence type="predicted"/>
<accession>A0A218WVG8</accession>
<sequence>MTKWLRLNYNVIHDVDNAKVKVYINRYLKLEAKGRGGTSRAVRCEPYAQDGDGDGDGDSNCMEVKDIKILRK</sequence>
<dbReference type="EMBL" id="MTKT01002970">
    <property type="protein sequence ID" value="OWM76827.1"/>
    <property type="molecule type" value="Genomic_DNA"/>
</dbReference>
<evidence type="ECO:0000313" key="1">
    <source>
        <dbReference type="EMBL" id="OWM76827.1"/>
    </source>
</evidence>
<organism evidence="1 2">
    <name type="scientific">Punica granatum</name>
    <name type="common">Pomegranate</name>
    <dbReference type="NCBI Taxonomy" id="22663"/>
    <lineage>
        <taxon>Eukaryota</taxon>
        <taxon>Viridiplantae</taxon>
        <taxon>Streptophyta</taxon>
        <taxon>Embryophyta</taxon>
        <taxon>Tracheophyta</taxon>
        <taxon>Spermatophyta</taxon>
        <taxon>Magnoliopsida</taxon>
        <taxon>eudicotyledons</taxon>
        <taxon>Gunneridae</taxon>
        <taxon>Pentapetalae</taxon>
        <taxon>rosids</taxon>
        <taxon>malvids</taxon>
        <taxon>Myrtales</taxon>
        <taxon>Lythraceae</taxon>
        <taxon>Punica</taxon>
    </lineage>
</organism>
<dbReference type="Proteomes" id="UP000197138">
    <property type="component" value="Unassembled WGS sequence"/>
</dbReference>
<reference evidence="2" key="1">
    <citation type="journal article" date="2017" name="Plant J.">
        <title>The pomegranate (Punica granatum L.) genome and the genomics of punicalagin biosynthesis.</title>
        <authorList>
            <person name="Qin G."/>
            <person name="Xu C."/>
            <person name="Ming R."/>
            <person name="Tang H."/>
            <person name="Guyot R."/>
            <person name="Kramer E.M."/>
            <person name="Hu Y."/>
            <person name="Yi X."/>
            <person name="Qi Y."/>
            <person name="Xu X."/>
            <person name="Gao Z."/>
            <person name="Pan H."/>
            <person name="Jian J."/>
            <person name="Tian Y."/>
            <person name="Yue Z."/>
            <person name="Xu Y."/>
        </authorList>
    </citation>
    <scope>NUCLEOTIDE SEQUENCE [LARGE SCALE GENOMIC DNA]</scope>
    <source>
        <strain evidence="2">cv. Dabenzi</strain>
    </source>
</reference>
<protein>
    <submittedName>
        <fullName evidence="1">Uncharacterized protein</fullName>
    </submittedName>
</protein>
<comment type="caution">
    <text evidence="1">The sequence shown here is derived from an EMBL/GenBank/DDBJ whole genome shotgun (WGS) entry which is preliminary data.</text>
</comment>
<evidence type="ECO:0000313" key="2">
    <source>
        <dbReference type="Proteomes" id="UP000197138"/>
    </source>
</evidence>
<dbReference type="AlphaFoldDB" id="A0A218WVG8"/>
<gene>
    <name evidence="1" type="ORF">CDL15_Pgr026339</name>
</gene>
<dbReference type="PANTHER" id="PTHR33681:SF20">
    <property type="entry name" value="ALGINATE LYASE 2 DOMAIN-CONTAINING PROTEIN"/>
    <property type="match status" value="1"/>
</dbReference>